<accession>A0A1T5E6J7</accession>
<protein>
    <submittedName>
        <fullName evidence="2">Uncharacterized protein</fullName>
    </submittedName>
</protein>
<evidence type="ECO:0000313" key="2">
    <source>
        <dbReference type="EMBL" id="SKB79521.1"/>
    </source>
</evidence>
<proteinExistence type="predicted"/>
<name>A0A1T5E6J7_9SPHI</name>
<feature type="compositionally biased region" description="Basic and acidic residues" evidence="1">
    <location>
        <begin position="1"/>
        <end position="21"/>
    </location>
</feature>
<sequence>MRYEAGRMKNEVGSRRSEVRAGRRGLTKYPTLTYENFDERAGSSNSSRNVMREEISIPYGI</sequence>
<keyword evidence="3" id="KW-1185">Reference proteome</keyword>
<dbReference type="Proteomes" id="UP000189981">
    <property type="component" value="Unassembled WGS sequence"/>
</dbReference>
<feature type="region of interest" description="Disordered" evidence="1">
    <location>
        <begin position="1"/>
        <end position="24"/>
    </location>
</feature>
<evidence type="ECO:0000313" key="3">
    <source>
        <dbReference type="Proteomes" id="UP000189981"/>
    </source>
</evidence>
<reference evidence="3" key="1">
    <citation type="submission" date="2017-02" db="EMBL/GenBank/DDBJ databases">
        <authorList>
            <person name="Varghese N."/>
            <person name="Submissions S."/>
        </authorList>
    </citation>
    <scope>NUCLEOTIDE SEQUENCE [LARGE SCALE GENOMIC DNA]</scope>
    <source>
        <strain evidence="3">DSM 22385</strain>
    </source>
</reference>
<gene>
    <name evidence="2" type="ORF">SAMN05661099_2751</name>
</gene>
<dbReference type="AlphaFoldDB" id="A0A1T5E6J7"/>
<evidence type="ECO:0000256" key="1">
    <source>
        <dbReference type="SAM" id="MobiDB-lite"/>
    </source>
</evidence>
<dbReference type="EMBL" id="FUYR01000003">
    <property type="protein sequence ID" value="SKB79521.1"/>
    <property type="molecule type" value="Genomic_DNA"/>
</dbReference>
<organism evidence="2 3">
    <name type="scientific">Daejeonella lutea</name>
    <dbReference type="NCBI Taxonomy" id="572036"/>
    <lineage>
        <taxon>Bacteria</taxon>
        <taxon>Pseudomonadati</taxon>
        <taxon>Bacteroidota</taxon>
        <taxon>Sphingobacteriia</taxon>
        <taxon>Sphingobacteriales</taxon>
        <taxon>Sphingobacteriaceae</taxon>
        <taxon>Daejeonella</taxon>
    </lineage>
</organism>